<evidence type="ECO:0000313" key="3">
    <source>
        <dbReference type="Proteomes" id="UP001621534"/>
    </source>
</evidence>
<keyword evidence="1" id="KW-1133">Transmembrane helix</keyword>
<evidence type="ECO:0008006" key="4">
    <source>
        <dbReference type="Google" id="ProtNLM"/>
    </source>
</evidence>
<dbReference type="RefSeq" id="WP_405129388.1">
    <property type="nucleotide sequence ID" value="NZ_JAHWXS010000009.1"/>
</dbReference>
<feature type="transmembrane region" description="Helical" evidence="1">
    <location>
        <begin position="45"/>
        <end position="68"/>
    </location>
</feature>
<proteinExistence type="predicted"/>
<name>A0ABW8NVC8_9PSED</name>
<keyword evidence="3" id="KW-1185">Reference proteome</keyword>
<keyword evidence="1" id="KW-0812">Transmembrane</keyword>
<keyword evidence="1" id="KW-0472">Membrane</keyword>
<evidence type="ECO:0000256" key="1">
    <source>
        <dbReference type="SAM" id="Phobius"/>
    </source>
</evidence>
<evidence type="ECO:0000313" key="2">
    <source>
        <dbReference type="EMBL" id="MFK5733883.1"/>
    </source>
</evidence>
<organism evidence="2 3">
    <name type="scientific">Pseudomonas urmiensis</name>
    <dbReference type="NCBI Taxonomy" id="2745493"/>
    <lineage>
        <taxon>Bacteria</taxon>
        <taxon>Pseudomonadati</taxon>
        <taxon>Pseudomonadota</taxon>
        <taxon>Gammaproteobacteria</taxon>
        <taxon>Pseudomonadales</taxon>
        <taxon>Pseudomonadaceae</taxon>
        <taxon>Pseudomonas</taxon>
    </lineage>
</organism>
<comment type="caution">
    <text evidence="2">The sequence shown here is derived from an EMBL/GenBank/DDBJ whole genome shotgun (WGS) entry which is preliminary data.</text>
</comment>
<sequence length="129" mass="14879">MLAPDEKKCPFCAEFIKREAIRCRYCHAELPASPEPVVVSAKKSFLGIELFLVGGSAFFIFLAIWVTYEHSNKNFRTAKALTKTHLTCLTALERANQEDKESLAQECENLRLKRFKYQRLAMKELYNVD</sequence>
<gene>
    <name evidence="2" type="ORF">KW869_10120</name>
</gene>
<dbReference type="EMBL" id="JAHWXS010000009">
    <property type="protein sequence ID" value="MFK5733883.1"/>
    <property type="molecule type" value="Genomic_DNA"/>
</dbReference>
<protein>
    <recommendedName>
        <fullName evidence="4">Zinc ribbon domain-containing protein</fullName>
    </recommendedName>
</protein>
<dbReference type="Proteomes" id="UP001621534">
    <property type="component" value="Unassembled WGS sequence"/>
</dbReference>
<reference evidence="2 3" key="1">
    <citation type="journal article" date="2012" name="Plant Soil">
        <title>Screening of plant growth-promoting traits in arsenic-resistant bacteria isolated from the rhizosphere of soybean plants from Argentinean agricultural soil.</title>
        <authorList>
            <person name="Wevar Oller A.L."/>
            <person name="Talano M.A."/>
            <person name="Agostini E."/>
        </authorList>
    </citation>
    <scope>NUCLEOTIDE SEQUENCE [LARGE SCALE GENOMIC DNA]</scope>
    <source>
        <strain evidence="2 3">AW4</strain>
    </source>
</reference>
<accession>A0ABW8NVC8</accession>